<proteinExistence type="predicted"/>
<dbReference type="EMBL" id="AM114193">
    <property type="protein sequence ID" value="CAJ37196.1"/>
    <property type="molecule type" value="Genomic_DNA"/>
</dbReference>
<evidence type="ECO:0000313" key="2">
    <source>
        <dbReference type="Proteomes" id="UP000000663"/>
    </source>
</evidence>
<dbReference type="STRING" id="351160.RCIX2054"/>
<gene>
    <name evidence="1" type="ORF">RCIX2054</name>
</gene>
<reference evidence="1 2" key="1">
    <citation type="journal article" date="2006" name="Science">
        <title>Genome of rice cluster I archaea -- the key methane producers in the rice rhizosphere.</title>
        <authorList>
            <person name="Erkel C."/>
            <person name="Kube M."/>
            <person name="Reinhardt R."/>
            <person name="Liesack W."/>
        </authorList>
    </citation>
    <scope>NUCLEOTIDE SEQUENCE [LARGE SCALE GENOMIC DNA]</scope>
    <source>
        <strain evidence="2">DSM 22066 / NBRC 105507 / MRE50</strain>
    </source>
</reference>
<sequence length="162" mass="17095">MMQEYKLGFGEILFLGDGSHTVGIVKAARLRHVFIETEKEELVQFLGEDDLIAASCFSGGPGAKEAIQCMLYLASMGGMPLLVLPKNHPATGRLPVVLSAGERIRLTSCIVPGTHPEQDVLCGRGGLNGLVVAGIPGAVTVTGDISGITAETELRLFYTGLK</sequence>
<dbReference type="PATRIC" id="fig|351160.9.peg.1084"/>
<keyword evidence="2" id="KW-1185">Reference proteome</keyword>
<dbReference type="eggNOG" id="arCOG03197">
    <property type="taxonomic scope" value="Archaea"/>
</dbReference>
<dbReference type="AlphaFoldDB" id="Q0W347"/>
<protein>
    <submittedName>
        <fullName evidence="1">Uncharacterized protein</fullName>
    </submittedName>
</protein>
<name>Q0W347_METAR</name>
<dbReference type="KEGG" id="rci:RCIX2054"/>
<accession>Q0W347</accession>
<organism evidence="1 2">
    <name type="scientific">Methanocella arvoryzae (strain DSM 22066 / NBRC 105507 / MRE50)</name>
    <dbReference type="NCBI Taxonomy" id="351160"/>
    <lineage>
        <taxon>Archaea</taxon>
        <taxon>Methanobacteriati</taxon>
        <taxon>Methanobacteriota</taxon>
        <taxon>Stenosarchaea group</taxon>
        <taxon>Methanomicrobia</taxon>
        <taxon>Methanocellales</taxon>
        <taxon>Methanocellaceae</taxon>
        <taxon>Methanocella</taxon>
    </lineage>
</organism>
<evidence type="ECO:0000313" key="1">
    <source>
        <dbReference type="EMBL" id="CAJ37196.1"/>
    </source>
</evidence>
<dbReference type="Proteomes" id="UP000000663">
    <property type="component" value="Chromosome"/>
</dbReference>